<keyword evidence="5" id="KW-0413">Isomerase</keyword>
<evidence type="ECO:0000256" key="8">
    <source>
        <dbReference type="ARBA" id="ARBA00048988"/>
    </source>
</evidence>
<reference evidence="12 13" key="1">
    <citation type="submission" date="2013-08" db="EMBL/GenBank/DDBJ databases">
        <title>Genome of Pontibacillus chungwhensis.</title>
        <authorList>
            <person name="Wang Q."/>
            <person name="Wang G."/>
        </authorList>
    </citation>
    <scope>NUCLEOTIDE SEQUENCE [LARGE SCALE GENOMIC DNA]</scope>
    <source>
        <strain evidence="12 13">BH030062</strain>
    </source>
</reference>
<feature type="domain" description="DNA topoisomerase type IA zn finger" evidence="10">
    <location>
        <begin position="348"/>
        <end position="382"/>
    </location>
</feature>
<evidence type="ECO:0000313" key="13">
    <source>
        <dbReference type="Proteomes" id="UP000030153"/>
    </source>
</evidence>
<dbReference type="eggNOG" id="COG0210">
    <property type="taxonomic scope" value="Bacteria"/>
</dbReference>
<dbReference type="Proteomes" id="UP000030153">
    <property type="component" value="Unassembled WGS sequence"/>
</dbReference>
<protein>
    <recommendedName>
        <fullName evidence="7">DNA 3'-5' helicase</fullName>
        <ecNumber evidence="7">5.6.2.4</ecNumber>
    </recommendedName>
</protein>
<feature type="domain" description="DNA topoisomerase type IA zn finger" evidence="10">
    <location>
        <begin position="304"/>
        <end position="340"/>
    </location>
</feature>
<gene>
    <name evidence="12" type="ORF">N780_13430</name>
</gene>
<evidence type="ECO:0000313" key="12">
    <source>
        <dbReference type="EMBL" id="KGP92725.1"/>
    </source>
</evidence>
<evidence type="ECO:0000259" key="10">
    <source>
        <dbReference type="Pfam" id="PF01396"/>
    </source>
</evidence>
<dbReference type="InterPro" id="IPR014016">
    <property type="entry name" value="UvrD-like_ATP-bd"/>
</dbReference>
<dbReference type="SUPFAM" id="SSF57783">
    <property type="entry name" value="Zinc beta-ribbon"/>
    <property type="match status" value="1"/>
</dbReference>
<dbReference type="AlphaFoldDB" id="A0A0A2VGG9"/>
<keyword evidence="3" id="KW-0347">Helicase</keyword>
<dbReference type="EC" id="5.6.2.4" evidence="7"/>
<comment type="caution">
    <text evidence="12">The sequence shown here is derived from an EMBL/GenBank/DDBJ whole genome shotgun (WGS) entry which is preliminary data.</text>
</comment>
<dbReference type="GO" id="GO:0003916">
    <property type="term" value="F:DNA topoisomerase activity"/>
    <property type="evidence" value="ECO:0007669"/>
    <property type="project" value="InterPro"/>
</dbReference>
<dbReference type="GO" id="GO:0005829">
    <property type="term" value="C:cytosol"/>
    <property type="evidence" value="ECO:0007669"/>
    <property type="project" value="TreeGrafter"/>
</dbReference>
<comment type="catalytic activity">
    <reaction evidence="8">
        <text>ATP + H2O = ADP + phosphate + H(+)</text>
        <dbReference type="Rhea" id="RHEA:13065"/>
        <dbReference type="ChEBI" id="CHEBI:15377"/>
        <dbReference type="ChEBI" id="CHEBI:15378"/>
        <dbReference type="ChEBI" id="CHEBI:30616"/>
        <dbReference type="ChEBI" id="CHEBI:43474"/>
        <dbReference type="ChEBI" id="CHEBI:456216"/>
        <dbReference type="EC" id="5.6.2.4"/>
    </reaction>
</comment>
<comment type="catalytic activity">
    <reaction evidence="6">
        <text>Couples ATP hydrolysis with the unwinding of duplex DNA by translocating in the 3'-5' direction.</text>
        <dbReference type="EC" id="5.6.2.4"/>
    </reaction>
</comment>
<organism evidence="12 13">
    <name type="scientific">Pontibacillus chungwhensis BH030062</name>
    <dbReference type="NCBI Taxonomy" id="1385513"/>
    <lineage>
        <taxon>Bacteria</taxon>
        <taxon>Bacillati</taxon>
        <taxon>Bacillota</taxon>
        <taxon>Bacilli</taxon>
        <taxon>Bacillales</taxon>
        <taxon>Bacillaceae</taxon>
        <taxon>Pontibacillus</taxon>
    </lineage>
</organism>
<dbReference type="InterPro" id="IPR000212">
    <property type="entry name" value="DNA_helicase_UvrD/REP"/>
</dbReference>
<dbReference type="GO" id="GO:0005694">
    <property type="term" value="C:chromosome"/>
    <property type="evidence" value="ECO:0007669"/>
    <property type="project" value="InterPro"/>
</dbReference>
<dbReference type="Gene3D" id="3.30.65.10">
    <property type="entry name" value="Bacterial Topoisomerase I, domain 1"/>
    <property type="match status" value="2"/>
</dbReference>
<feature type="domain" description="UvrD-like helicase C-terminal" evidence="11">
    <location>
        <begin position="199"/>
        <end position="268"/>
    </location>
</feature>
<dbReference type="GO" id="GO:0043138">
    <property type="term" value="F:3'-5' DNA helicase activity"/>
    <property type="evidence" value="ECO:0007669"/>
    <property type="project" value="UniProtKB-EC"/>
</dbReference>
<sequence>MINEATDFVNSFGIMFPYKYIIIDEYQDISVSRFNLIDSIKKITNAKVMAVGDDWQSIFRFAGSDLSLFTSFKQYFGFSEMLKIENTYRNSQELIDVAGKFIMQNNQQIRKNLKSSKSEQTPLKVIKYNGQYSKDKGTDQVDAVIKVIEQIVEHYGEDTEIMLLGRTNDDIKFLNQYSGFRVTRDNKLTYSKYPKLAMFFLTVHKSKGLEADNVIILNGKNDLLGFPNRILDDPLLSLVLTDQDQYNFAEERRLFYVALTRTRNKTFILAPEANESIFVKELIDKQKVGQELVSDRVTLTKNPKCPKCVQGYLVTRENVMHKRQFIGCSNYPNCDHTINDVRVINDQVICSNCKGYMVVRSGPYGEFYGCTNYPRCKSKQNLSRL</sequence>
<dbReference type="InterPro" id="IPR013498">
    <property type="entry name" value="Topo_IA_Znf"/>
</dbReference>
<proteinExistence type="predicted"/>
<evidence type="ECO:0000256" key="6">
    <source>
        <dbReference type="ARBA" id="ARBA00034617"/>
    </source>
</evidence>
<evidence type="ECO:0000256" key="4">
    <source>
        <dbReference type="ARBA" id="ARBA00022840"/>
    </source>
</evidence>
<dbReference type="CDD" id="cd18807">
    <property type="entry name" value="SF1_C_UvrD"/>
    <property type="match status" value="1"/>
</dbReference>
<dbReference type="InterPro" id="IPR014017">
    <property type="entry name" value="DNA_helicase_UvrD-like_C"/>
</dbReference>
<keyword evidence="2" id="KW-0378">Hydrolase</keyword>
<dbReference type="GO" id="GO:0000725">
    <property type="term" value="P:recombinational repair"/>
    <property type="evidence" value="ECO:0007669"/>
    <property type="project" value="TreeGrafter"/>
</dbReference>
<evidence type="ECO:0000256" key="5">
    <source>
        <dbReference type="ARBA" id="ARBA00023235"/>
    </source>
</evidence>
<dbReference type="Gene3D" id="3.40.50.300">
    <property type="entry name" value="P-loop containing nucleotide triphosphate hydrolases"/>
    <property type="match status" value="2"/>
</dbReference>
<evidence type="ECO:0000256" key="7">
    <source>
        <dbReference type="ARBA" id="ARBA00034808"/>
    </source>
</evidence>
<dbReference type="EMBL" id="AVBG01000002">
    <property type="protein sequence ID" value="KGP92725.1"/>
    <property type="molecule type" value="Genomic_DNA"/>
</dbReference>
<dbReference type="Pfam" id="PF13361">
    <property type="entry name" value="UvrD_C"/>
    <property type="match status" value="1"/>
</dbReference>
<dbReference type="STRING" id="1385513.N780_13430"/>
<dbReference type="eggNOG" id="COG0551">
    <property type="taxonomic scope" value="Bacteria"/>
</dbReference>
<accession>A0A0A2VGG9</accession>
<keyword evidence="1" id="KW-0547">Nucleotide-binding</keyword>
<dbReference type="OrthoDB" id="9809039at2"/>
<dbReference type="InterPro" id="IPR027417">
    <property type="entry name" value="P-loop_NTPase"/>
</dbReference>
<dbReference type="GO" id="GO:0006265">
    <property type="term" value="P:DNA topological change"/>
    <property type="evidence" value="ECO:0007669"/>
    <property type="project" value="InterPro"/>
</dbReference>
<name>A0A0A2VGG9_9BACI</name>
<feature type="domain" description="UvrD-like helicase ATP-binding" evidence="9">
    <location>
        <begin position="17"/>
        <end position="76"/>
    </location>
</feature>
<evidence type="ECO:0000256" key="3">
    <source>
        <dbReference type="ARBA" id="ARBA00022806"/>
    </source>
</evidence>
<dbReference type="Pfam" id="PF01396">
    <property type="entry name" value="Zn_ribbon_Top1"/>
    <property type="match status" value="2"/>
</dbReference>
<keyword evidence="4" id="KW-0067">ATP-binding</keyword>
<dbReference type="GO" id="GO:0005524">
    <property type="term" value="F:ATP binding"/>
    <property type="evidence" value="ECO:0007669"/>
    <property type="project" value="UniProtKB-KW"/>
</dbReference>
<dbReference type="PANTHER" id="PTHR11070:SF63">
    <property type="entry name" value="DNA HELICASE IV"/>
    <property type="match status" value="1"/>
</dbReference>
<evidence type="ECO:0000256" key="1">
    <source>
        <dbReference type="ARBA" id="ARBA00022741"/>
    </source>
</evidence>
<dbReference type="SUPFAM" id="SSF52540">
    <property type="entry name" value="P-loop containing nucleoside triphosphate hydrolases"/>
    <property type="match status" value="1"/>
</dbReference>
<dbReference type="GO" id="GO:0016887">
    <property type="term" value="F:ATP hydrolysis activity"/>
    <property type="evidence" value="ECO:0007669"/>
    <property type="project" value="RHEA"/>
</dbReference>
<evidence type="ECO:0000256" key="2">
    <source>
        <dbReference type="ARBA" id="ARBA00022801"/>
    </source>
</evidence>
<dbReference type="PANTHER" id="PTHR11070">
    <property type="entry name" value="UVRD / RECB / PCRA DNA HELICASE FAMILY MEMBER"/>
    <property type="match status" value="1"/>
</dbReference>
<evidence type="ECO:0000259" key="9">
    <source>
        <dbReference type="Pfam" id="PF00580"/>
    </source>
</evidence>
<dbReference type="GO" id="GO:0003677">
    <property type="term" value="F:DNA binding"/>
    <property type="evidence" value="ECO:0007669"/>
    <property type="project" value="InterPro"/>
</dbReference>
<keyword evidence="13" id="KW-1185">Reference proteome</keyword>
<dbReference type="Pfam" id="PF00580">
    <property type="entry name" value="UvrD-helicase"/>
    <property type="match status" value="1"/>
</dbReference>
<evidence type="ECO:0000259" key="11">
    <source>
        <dbReference type="Pfam" id="PF13361"/>
    </source>
</evidence>